<protein>
    <submittedName>
        <fullName evidence="1">Uncharacterized protein</fullName>
    </submittedName>
</protein>
<gene>
    <name evidence="1" type="ORF">DSO57_1002937</name>
</gene>
<sequence>MIKRASTSSRYYFGIIKFSPTPTETPTSPVCLDGHVRQDYYTSADRIPPIMDDRIQDWAHPEVCGTESQQAHAYTGCAETLQFYMDITDLVT</sequence>
<accession>A0ACC2T9A8</accession>
<keyword evidence="2" id="KW-1185">Reference proteome</keyword>
<dbReference type="Proteomes" id="UP001165960">
    <property type="component" value="Unassembled WGS sequence"/>
</dbReference>
<evidence type="ECO:0000313" key="1">
    <source>
        <dbReference type="EMBL" id="KAJ9070877.1"/>
    </source>
</evidence>
<comment type="caution">
    <text evidence="1">The sequence shown here is derived from an EMBL/GenBank/DDBJ whole genome shotgun (WGS) entry which is preliminary data.</text>
</comment>
<evidence type="ECO:0000313" key="2">
    <source>
        <dbReference type="Proteomes" id="UP001165960"/>
    </source>
</evidence>
<dbReference type="EMBL" id="QTSX02003557">
    <property type="protein sequence ID" value="KAJ9070877.1"/>
    <property type="molecule type" value="Genomic_DNA"/>
</dbReference>
<reference evidence="1" key="1">
    <citation type="submission" date="2022-04" db="EMBL/GenBank/DDBJ databases">
        <title>Genome of the entomopathogenic fungus Entomophthora muscae.</title>
        <authorList>
            <person name="Elya C."/>
            <person name="Lovett B.R."/>
            <person name="Lee E."/>
            <person name="Macias A.M."/>
            <person name="Hajek A.E."/>
            <person name="De Bivort B.L."/>
            <person name="Kasson M.T."/>
            <person name="De Fine Licht H.H."/>
            <person name="Stajich J.E."/>
        </authorList>
    </citation>
    <scope>NUCLEOTIDE SEQUENCE</scope>
    <source>
        <strain evidence="1">Berkeley</strain>
    </source>
</reference>
<organism evidence="1 2">
    <name type="scientific">Entomophthora muscae</name>
    <dbReference type="NCBI Taxonomy" id="34485"/>
    <lineage>
        <taxon>Eukaryota</taxon>
        <taxon>Fungi</taxon>
        <taxon>Fungi incertae sedis</taxon>
        <taxon>Zoopagomycota</taxon>
        <taxon>Entomophthoromycotina</taxon>
        <taxon>Entomophthoromycetes</taxon>
        <taxon>Entomophthorales</taxon>
        <taxon>Entomophthoraceae</taxon>
        <taxon>Entomophthora</taxon>
    </lineage>
</organism>
<proteinExistence type="predicted"/>
<name>A0ACC2T9A8_9FUNG</name>